<keyword evidence="3" id="KW-0255">Endonuclease</keyword>
<dbReference type="PANTHER" id="PTHR30636">
    <property type="entry name" value="UPF0701 PROTEIN YICC"/>
    <property type="match status" value="1"/>
</dbReference>
<evidence type="ECO:0000313" key="8">
    <source>
        <dbReference type="EMBL" id="BAH06310.1"/>
    </source>
</evidence>
<reference evidence="9" key="1">
    <citation type="submission" date="2005-09" db="EMBL/GenBank/DDBJ databases">
        <title>Complete genome sequence of Clostridium kluyveri and comparative genomics of Clostridia species.</title>
        <authorList>
            <person name="Inui M."/>
            <person name="Nonaka H."/>
            <person name="Shinoda Y."/>
            <person name="Ikenaga Y."/>
            <person name="Abe M."/>
            <person name="Naito K."/>
            <person name="Vertes A.A."/>
            <person name="Yukawa H."/>
        </authorList>
    </citation>
    <scope>NUCLEOTIDE SEQUENCE [LARGE SCALE GENOMIC DNA]</scope>
    <source>
        <strain evidence="9">NBRC 12016</strain>
    </source>
</reference>
<keyword evidence="2" id="KW-0540">Nuclease</keyword>
<protein>
    <recommendedName>
        <fullName evidence="10">YicC family protein</fullName>
    </recommendedName>
</protein>
<name>B9E1D5_CLOK1</name>
<comment type="similarity">
    <text evidence="5">Belongs to the YicC/YloC family.</text>
</comment>
<dbReference type="Proteomes" id="UP000007969">
    <property type="component" value="Chromosome"/>
</dbReference>
<gene>
    <name evidence="8" type="ordered locus">CKR_1259</name>
</gene>
<dbReference type="NCBIfam" id="TIGR00255">
    <property type="entry name" value="YicC/YloC family endoribonuclease"/>
    <property type="match status" value="1"/>
</dbReference>
<dbReference type="GO" id="GO:0016787">
    <property type="term" value="F:hydrolase activity"/>
    <property type="evidence" value="ECO:0007669"/>
    <property type="project" value="UniProtKB-KW"/>
</dbReference>
<accession>B9E1D5</accession>
<dbReference type="Pfam" id="PF03755">
    <property type="entry name" value="YicC-like_N"/>
    <property type="match status" value="1"/>
</dbReference>
<evidence type="ECO:0000259" key="6">
    <source>
        <dbReference type="Pfam" id="PF03755"/>
    </source>
</evidence>
<evidence type="ECO:0008006" key="10">
    <source>
        <dbReference type="Google" id="ProtNLM"/>
    </source>
</evidence>
<feature type="domain" description="Endoribonuclease YicC-like C-terminal" evidence="7">
    <location>
        <begin position="182"/>
        <end position="299"/>
    </location>
</feature>
<dbReference type="HOGENOM" id="CLU_076609_1_0_9"/>
<evidence type="ECO:0000256" key="2">
    <source>
        <dbReference type="ARBA" id="ARBA00022722"/>
    </source>
</evidence>
<evidence type="ECO:0000256" key="5">
    <source>
        <dbReference type="ARBA" id="ARBA00035648"/>
    </source>
</evidence>
<dbReference type="InterPro" id="IPR013551">
    <property type="entry name" value="YicC-like_C"/>
</dbReference>
<organism evidence="8 9">
    <name type="scientific">Clostridium kluyveri (strain NBRC 12016)</name>
    <dbReference type="NCBI Taxonomy" id="583346"/>
    <lineage>
        <taxon>Bacteria</taxon>
        <taxon>Bacillati</taxon>
        <taxon>Bacillota</taxon>
        <taxon>Clostridia</taxon>
        <taxon>Eubacteriales</taxon>
        <taxon>Clostridiaceae</taxon>
        <taxon>Clostridium</taxon>
    </lineage>
</organism>
<dbReference type="EMBL" id="AP009049">
    <property type="protein sequence ID" value="BAH06310.1"/>
    <property type="molecule type" value="Genomic_DNA"/>
</dbReference>
<dbReference type="InterPro" id="IPR005229">
    <property type="entry name" value="YicC/YloC-like"/>
</dbReference>
<comment type="cofactor">
    <cofactor evidence="1">
        <name>a divalent metal cation</name>
        <dbReference type="ChEBI" id="CHEBI:60240"/>
    </cofactor>
</comment>
<evidence type="ECO:0000256" key="1">
    <source>
        <dbReference type="ARBA" id="ARBA00001968"/>
    </source>
</evidence>
<dbReference type="InterPro" id="IPR013527">
    <property type="entry name" value="YicC-like_N"/>
</dbReference>
<dbReference type="AlphaFoldDB" id="B9E1D5"/>
<keyword evidence="4" id="KW-0378">Hydrolase</keyword>
<sequence>MWKDEIIMIRSMTGFGRGTLEDENQSFIVEMKSVNHRYCDLNVKMPKSLMLLEDKMRKVILQRINRGKVDIIVTQRSSSNYGTKAILDEGLADSYVECFNRIKEKYDIKENIPLSLVAKFPEVITLKKEEEDVEHIWKYLSQALNDALSMLVDMREKEGEKLEKDLSEKCNYILSLLIEVGNNSQEVVKDYRNKLSQRLRNLLEEYPVDESRIEMEVALFADKSSIDEEIVRLNSHIVQFQKTLTADEPVGRKLDFILQEMNREANTIASKSTNLNITKSILEIKNEIEKIREQIQNVE</sequence>
<evidence type="ECO:0000259" key="7">
    <source>
        <dbReference type="Pfam" id="PF08340"/>
    </source>
</evidence>
<dbReference type="Pfam" id="PF08340">
    <property type="entry name" value="YicC-like_C"/>
    <property type="match status" value="1"/>
</dbReference>
<feature type="domain" description="Endoribonuclease YicC-like N-terminal" evidence="6">
    <location>
        <begin position="9"/>
        <end position="163"/>
    </location>
</feature>
<dbReference type="KEGG" id="ckr:CKR_1259"/>
<dbReference type="PANTHER" id="PTHR30636:SF3">
    <property type="entry name" value="UPF0701 PROTEIN YICC"/>
    <property type="match status" value="1"/>
</dbReference>
<proteinExistence type="inferred from homology"/>
<evidence type="ECO:0000256" key="3">
    <source>
        <dbReference type="ARBA" id="ARBA00022759"/>
    </source>
</evidence>
<evidence type="ECO:0000313" key="9">
    <source>
        <dbReference type="Proteomes" id="UP000007969"/>
    </source>
</evidence>
<dbReference type="GO" id="GO:0004521">
    <property type="term" value="F:RNA endonuclease activity"/>
    <property type="evidence" value="ECO:0007669"/>
    <property type="project" value="InterPro"/>
</dbReference>
<evidence type="ECO:0000256" key="4">
    <source>
        <dbReference type="ARBA" id="ARBA00022801"/>
    </source>
</evidence>